<protein>
    <submittedName>
        <fullName evidence="1">Uncharacterized protein</fullName>
    </submittedName>
</protein>
<comment type="caution">
    <text evidence="1">The sequence shown here is derived from an EMBL/GenBank/DDBJ whole genome shotgun (WGS) entry which is preliminary data.</text>
</comment>
<dbReference type="EMBL" id="JANBOH010000333">
    <property type="protein sequence ID" value="KAJ1642819.1"/>
    <property type="molecule type" value="Genomic_DNA"/>
</dbReference>
<evidence type="ECO:0000313" key="2">
    <source>
        <dbReference type="Proteomes" id="UP001145021"/>
    </source>
</evidence>
<sequence>MPCSKGDNGDMLMRIVKELFWTEIGLPDRYHRLAYLQHMFRLSTVCRRWRQILSPYIEGYLVVRITQNPRPTLYQRLTFARKQLQQLTSRLAIANRDTANLQPKYGRQSSTKIRQSDGTLLAVCSNIHKAQSEKAHTIVLSVDELLLQRNIDLGLQAIGFKLREWTGARTLCLQLEVGAAHAFPTREVHLSHEQTVQMVLESAPNVTAFYMVRLPLSQTNAKIALSSAFLKNTQHLQRLEVHPDISCSDIPPELPMLTSLTLSIETGSTAARRLPCMAAGSLRKLELYNVDTDLFMKMLESNSGAVRFSELKYLKLSLRTLQFGAADPDPLVADIPVQPKVVPVEFPRLKSVHIFGYQHRVPTGLFPALARAPIKDMYIYLGIRDALQLELDKMGHLRNLRVFLPQIDAVQPVLDSVFAKPTERLHTLYIYTHMRLEGCLPTSFSLAAMRNLNLDALIAFEQVRLIITQLPRLVFLKTMVARDPNTESFFTFAETADRVLEHIAIVQTHLQVLKLWHYEDFCTTDGRLSLRAAMVTGLLASIPTLVRFRGRVSARKMRNSLDRVLDSSKISDCAGHLRTLEICEGYE</sequence>
<dbReference type="AlphaFoldDB" id="A0A9W7XEK3"/>
<evidence type="ECO:0000313" key="1">
    <source>
        <dbReference type="EMBL" id="KAJ1642819.1"/>
    </source>
</evidence>
<organism evidence="1 2">
    <name type="scientific">Coemansia asiatica</name>
    <dbReference type="NCBI Taxonomy" id="1052880"/>
    <lineage>
        <taxon>Eukaryota</taxon>
        <taxon>Fungi</taxon>
        <taxon>Fungi incertae sedis</taxon>
        <taxon>Zoopagomycota</taxon>
        <taxon>Kickxellomycotina</taxon>
        <taxon>Kickxellomycetes</taxon>
        <taxon>Kickxellales</taxon>
        <taxon>Kickxellaceae</taxon>
        <taxon>Coemansia</taxon>
    </lineage>
</organism>
<proteinExistence type="predicted"/>
<dbReference type="InterPro" id="IPR032675">
    <property type="entry name" value="LRR_dom_sf"/>
</dbReference>
<name>A0A9W7XEK3_9FUNG</name>
<keyword evidence="2" id="KW-1185">Reference proteome</keyword>
<gene>
    <name evidence="1" type="ORF">LPJ64_005358</name>
</gene>
<accession>A0A9W7XEK3</accession>
<reference evidence="1" key="1">
    <citation type="submission" date="2022-07" db="EMBL/GenBank/DDBJ databases">
        <title>Phylogenomic reconstructions and comparative analyses of Kickxellomycotina fungi.</title>
        <authorList>
            <person name="Reynolds N.K."/>
            <person name="Stajich J.E."/>
            <person name="Barry K."/>
            <person name="Grigoriev I.V."/>
            <person name="Crous P."/>
            <person name="Smith M.E."/>
        </authorList>
    </citation>
    <scope>NUCLEOTIDE SEQUENCE</scope>
    <source>
        <strain evidence="1">NBRC 105413</strain>
    </source>
</reference>
<dbReference type="Gene3D" id="3.80.10.10">
    <property type="entry name" value="Ribonuclease Inhibitor"/>
    <property type="match status" value="1"/>
</dbReference>
<dbReference type="Proteomes" id="UP001145021">
    <property type="component" value="Unassembled WGS sequence"/>
</dbReference>